<accession>A0A9W6WTZ3</accession>
<feature type="region of interest" description="Disordered" evidence="1">
    <location>
        <begin position="997"/>
        <end position="1016"/>
    </location>
</feature>
<evidence type="ECO:0000313" key="2">
    <source>
        <dbReference type="EMBL" id="GMF16129.1"/>
    </source>
</evidence>
<feature type="region of interest" description="Disordered" evidence="1">
    <location>
        <begin position="436"/>
        <end position="473"/>
    </location>
</feature>
<feature type="compositionally biased region" description="Low complexity" evidence="1">
    <location>
        <begin position="863"/>
        <end position="884"/>
    </location>
</feature>
<proteinExistence type="predicted"/>
<gene>
    <name evidence="2" type="ORF">Plil01_000569100</name>
</gene>
<feature type="compositionally biased region" description="Low complexity" evidence="1">
    <location>
        <begin position="456"/>
        <end position="465"/>
    </location>
</feature>
<feature type="compositionally biased region" description="Polar residues" evidence="1">
    <location>
        <begin position="1007"/>
        <end position="1016"/>
    </location>
</feature>
<organism evidence="2 3">
    <name type="scientific">Phytophthora lilii</name>
    <dbReference type="NCBI Taxonomy" id="2077276"/>
    <lineage>
        <taxon>Eukaryota</taxon>
        <taxon>Sar</taxon>
        <taxon>Stramenopiles</taxon>
        <taxon>Oomycota</taxon>
        <taxon>Peronosporomycetes</taxon>
        <taxon>Peronosporales</taxon>
        <taxon>Peronosporaceae</taxon>
        <taxon>Phytophthora</taxon>
    </lineage>
</organism>
<feature type="compositionally biased region" description="Polar residues" evidence="1">
    <location>
        <begin position="436"/>
        <end position="446"/>
    </location>
</feature>
<evidence type="ECO:0000313" key="3">
    <source>
        <dbReference type="Proteomes" id="UP001165083"/>
    </source>
</evidence>
<protein>
    <submittedName>
        <fullName evidence="2">Unnamed protein product</fullName>
    </submittedName>
</protein>
<dbReference type="EMBL" id="BSXW01000241">
    <property type="protein sequence ID" value="GMF16129.1"/>
    <property type="molecule type" value="Genomic_DNA"/>
</dbReference>
<reference evidence="2" key="1">
    <citation type="submission" date="2023-04" db="EMBL/GenBank/DDBJ databases">
        <title>Phytophthora lilii NBRC 32176.</title>
        <authorList>
            <person name="Ichikawa N."/>
            <person name="Sato H."/>
            <person name="Tonouchi N."/>
        </authorList>
    </citation>
    <scope>NUCLEOTIDE SEQUENCE</scope>
    <source>
        <strain evidence="2">NBRC 32176</strain>
    </source>
</reference>
<dbReference type="OrthoDB" id="112353at2759"/>
<comment type="caution">
    <text evidence="2">The sequence shown here is derived from an EMBL/GenBank/DDBJ whole genome shotgun (WGS) entry which is preliminary data.</text>
</comment>
<sequence length="1338" mass="147889">MRTFRTDLKPHRVAAVLHLPAPLLVTAVHCIELTIAVPSWTDSDKEAVHKPLLIHMNELLVQVRNIWECSSKIRREAEERVQAALLEPDPLGSTAAMFAFARDINDRTKLMVDKLQVQIFVGGVPRVEMTLADLHARTTDALWQDVEDPTTCVDYSPDHLVQTRFKAMSFMLSVGVNPPESGMSEKAGSQTIHLMTKVSVGVRVTRFYHRREVKDSWRRHMQLVDINFGAMKMEFGVADFVEVYTVVSTFCNWVLNGRISKSCALTSPEDGMAAYREPLGSDASAMDQQNIQLQVTFRGTIEAKLKFTSPTEGPQELCLVADRAAGNVIIHRHGVRELQMSLHELTVRFRGYVVFRLKPDREVFQLRQRHHLLSVKWRVQGVLCRIDDDLTTMLTEMYTFVNDKEQPLVIRCGTCHQQISMDMIDVHVCPPRKSKSLLSTPHTGQASCAGGRRTSFSKSSSAESSNLDEEAVKRSLQVGPPQIHIILHMDELELQIGSHSVDNILKLFSGGNDKEVVGRDVTAKLSNLRLTTESNEFAGDAIFVPALPLAFQMLECSLQGCGCILRSKSNSRVSSTATTHRDNGYRWPARLFLDVAHCAISAHECFVKIDKIQMRSSFSDGSRVCFSSQPQVSFHICIDKIRSQLDEVLFKMARHVFGQIVRPSTSDTDSKTWTLFLGVLQIRAIEFTLQGDTIAKTCAKSLLKQAIMVFDNQLGYLCIQSSLDFKTILNSNTMRFLHRQIPAVCTSTESLISHLTLESLGTNEQQQSAVATMTDGGTTTAPEENPFSEKAETQVLPSSSASDTSVDQDKPDIIPSSPPDLEREDACRCIQRMVRRKQLVRQRSQHFKADDYETGVVTPFQTSSKSTAASGSESGSSYSSLASSPRKLTLSIPSPIMILGVDNDFVGDIRGGLSKLMSPLTRTRLPSDSIRDGINKLMGPINRSLSPTGSVKLRPSVESVAPMVEVTCYNVTTTELSTVDSKAPSPNKFQDFHQAHRKQSGIGNAASDDNTSAVTSSIAAMKSEENTILSHPSEDGNASKSNGLSEARLAALPDVVRVLVQLGECRLCVPINPREKIEFLCTEIVRRFNESFAGDFGSILAVSLQDKHGGVFCPSDTVGFVLSVTPSELLFAYPHEHDGPIRSLVRLTAGLARTARSRQLRDVDDPVSASVGDGVKRMCCSKIPLPLAIALLANETERELIRSGLCGRDSGVSGEAWPDLSLNAASLDAEKNPLFVEVAWHEACIEVTNGDAFALCRQLLGLCTSRVTSKYVGKVLRGRLKVDSNNPLIEWACRRRLALEKDTYDSSSSQQTDQDPVLNISYEYLKKVVQDTFGVYTR</sequence>
<feature type="region of interest" description="Disordered" evidence="1">
    <location>
        <begin position="763"/>
        <end position="824"/>
    </location>
</feature>
<evidence type="ECO:0000256" key="1">
    <source>
        <dbReference type="SAM" id="MobiDB-lite"/>
    </source>
</evidence>
<name>A0A9W6WTZ3_9STRA</name>
<feature type="region of interest" description="Disordered" evidence="1">
    <location>
        <begin position="862"/>
        <end position="884"/>
    </location>
</feature>
<feature type="compositionally biased region" description="Polar residues" evidence="1">
    <location>
        <begin position="795"/>
        <end position="805"/>
    </location>
</feature>
<feature type="compositionally biased region" description="Polar residues" evidence="1">
    <location>
        <begin position="763"/>
        <end position="782"/>
    </location>
</feature>
<dbReference type="Proteomes" id="UP001165083">
    <property type="component" value="Unassembled WGS sequence"/>
</dbReference>
<keyword evidence="3" id="KW-1185">Reference proteome</keyword>